<evidence type="ECO:0000259" key="1">
    <source>
        <dbReference type="Pfam" id="PF07238"/>
    </source>
</evidence>
<proteinExistence type="predicted"/>
<dbReference type="InterPro" id="IPR009875">
    <property type="entry name" value="PilZ_domain"/>
</dbReference>
<gene>
    <name evidence="2" type="ORF">SAMN05421686_101444</name>
</gene>
<dbReference type="RefSeq" id="WP_076514043.1">
    <property type="nucleotide sequence ID" value="NZ_FTOH01000001.1"/>
</dbReference>
<dbReference type="AlphaFoldDB" id="A0A1N7J7M4"/>
<evidence type="ECO:0000313" key="3">
    <source>
        <dbReference type="Proteomes" id="UP000185639"/>
    </source>
</evidence>
<sequence length="111" mass="12576">MTESHIEVTLIRHHWLPLKRRSISGTVTWLSTDGMTVISQGQMPIGARVNLTISAAEHELKNIPAQIVRAEPGTQGSRYSLRFHKERLLRHDGDITLRLLGYLASQDIRPE</sequence>
<name>A0A1N7J7M4_9GAMM</name>
<evidence type="ECO:0000313" key="2">
    <source>
        <dbReference type="EMBL" id="SIS45304.1"/>
    </source>
</evidence>
<feature type="domain" description="PilZ" evidence="1">
    <location>
        <begin position="21"/>
        <end position="85"/>
    </location>
</feature>
<reference evidence="3" key="1">
    <citation type="submission" date="2017-01" db="EMBL/GenBank/DDBJ databases">
        <authorList>
            <person name="Varghese N."/>
            <person name="Submissions S."/>
        </authorList>
    </citation>
    <scope>NUCLEOTIDE SEQUENCE [LARGE SCALE GENOMIC DNA]</scope>
    <source>
        <strain evidence="3">DSM 24913</strain>
    </source>
</reference>
<accession>A0A1N7J7M4</accession>
<dbReference type="GO" id="GO:0035438">
    <property type="term" value="F:cyclic-di-GMP binding"/>
    <property type="evidence" value="ECO:0007669"/>
    <property type="project" value="InterPro"/>
</dbReference>
<dbReference type="Proteomes" id="UP000185639">
    <property type="component" value="Unassembled WGS sequence"/>
</dbReference>
<keyword evidence="3" id="KW-1185">Reference proteome</keyword>
<dbReference type="Pfam" id="PF07238">
    <property type="entry name" value="PilZ"/>
    <property type="match status" value="1"/>
</dbReference>
<organism evidence="2 3">
    <name type="scientific">Thalassolituus maritimus</name>
    <dbReference type="NCBI Taxonomy" id="484498"/>
    <lineage>
        <taxon>Bacteria</taxon>
        <taxon>Pseudomonadati</taxon>
        <taxon>Pseudomonadota</taxon>
        <taxon>Gammaproteobacteria</taxon>
        <taxon>Oceanospirillales</taxon>
        <taxon>Oceanospirillaceae</taxon>
        <taxon>Thalassolituus</taxon>
    </lineage>
</organism>
<dbReference type="STRING" id="484498.SAMN05421686_101444"/>
<dbReference type="EMBL" id="FTOH01000001">
    <property type="protein sequence ID" value="SIS45304.1"/>
    <property type="molecule type" value="Genomic_DNA"/>
</dbReference>
<protein>
    <submittedName>
        <fullName evidence="2">PilZ domain-containing protein</fullName>
    </submittedName>
</protein>